<feature type="transmembrane region" description="Helical" evidence="5">
    <location>
        <begin position="16"/>
        <end position="36"/>
    </location>
</feature>
<keyword evidence="4 5" id="KW-0472">Membrane</keyword>
<dbReference type="InterPro" id="IPR032808">
    <property type="entry name" value="DoxX"/>
</dbReference>
<accession>A0A0U1DJZ3</accession>
<dbReference type="InterPro" id="IPR016944">
    <property type="entry name" value="UCP030066"/>
</dbReference>
<proteinExistence type="predicted"/>
<feature type="transmembrane region" description="Helical" evidence="5">
    <location>
        <begin position="107"/>
        <end position="125"/>
    </location>
</feature>
<keyword evidence="3 5" id="KW-1133">Transmembrane helix</keyword>
<protein>
    <recommendedName>
        <fullName evidence="8">DoxX-like family protein</fullName>
    </recommendedName>
</protein>
<evidence type="ECO:0000313" key="6">
    <source>
        <dbReference type="EMBL" id="CQD17742.1"/>
    </source>
</evidence>
<dbReference type="PIRSF" id="PIRSF030066">
    <property type="entry name" value="UCP030066"/>
    <property type="match status" value="1"/>
</dbReference>
<feature type="transmembrane region" description="Helical" evidence="5">
    <location>
        <begin position="83"/>
        <end position="101"/>
    </location>
</feature>
<keyword evidence="7" id="KW-1185">Reference proteome</keyword>
<dbReference type="EMBL" id="CTEC01000002">
    <property type="protein sequence ID" value="CQD17742.1"/>
    <property type="molecule type" value="Genomic_DNA"/>
</dbReference>
<dbReference type="GO" id="GO:0016020">
    <property type="term" value="C:membrane"/>
    <property type="evidence" value="ECO:0007669"/>
    <property type="project" value="UniProtKB-SubCell"/>
</dbReference>
<evidence type="ECO:0000256" key="4">
    <source>
        <dbReference type="ARBA" id="ARBA00023136"/>
    </source>
</evidence>
<evidence type="ECO:0008006" key="8">
    <source>
        <dbReference type="Google" id="ProtNLM"/>
    </source>
</evidence>
<reference evidence="7" key="1">
    <citation type="submission" date="2015-03" db="EMBL/GenBank/DDBJ databases">
        <authorList>
            <person name="Urmite Genomes"/>
        </authorList>
    </citation>
    <scope>NUCLEOTIDE SEQUENCE [LARGE SCALE GENOMIC DNA]</scope>
    <source>
        <strain evidence="7">CSUR P1344</strain>
    </source>
</reference>
<gene>
    <name evidence="6" type="ORF">BN000_03945</name>
</gene>
<organism evidence="6 7">
    <name type="scientific">Mycobacterium europaeum</name>
    <dbReference type="NCBI Taxonomy" id="761804"/>
    <lineage>
        <taxon>Bacteria</taxon>
        <taxon>Bacillati</taxon>
        <taxon>Actinomycetota</taxon>
        <taxon>Actinomycetes</taxon>
        <taxon>Mycobacteriales</taxon>
        <taxon>Mycobacteriaceae</taxon>
        <taxon>Mycobacterium</taxon>
        <taxon>Mycobacterium simiae complex</taxon>
    </lineage>
</organism>
<dbReference type="Proteomes" id="UP000199601">
    <property type="component" value="Unassembled WGS sequence"/>
</dbReference>
<evidence type="ECO:0000256" key="2">
    <source>
        <dbReference type="ARBA" id="ARBA00022692"/>
    </source>
</evidence>
<comment type="subcellular location">
    <subcellularLocation>
        <location evidence="1">Membrane</location>
        <topology evidence="1">Multi-pass membrane protein</topology>
    </subcellularLocation>
</comment>
<evidence type="ECO:0000313" key="7">
    <source>
        <dbReference type="Proteomes" id="UP000199601"/>
    </source>
</evidence>
<evidence type="ECO:0000256" key="5">
    <source>
        <dbReference type="SAM" id="Phobius"/>
    </source>
</evidence>
<dbReference type="Pfam" id="PF13564">
    <property type="entry name" value="DoxX_2"/>
    <property type="match status" value="1"/>
</dbReference>
<keyword evidence="2 5" id="KW-0812">Transmembrane</keyword>
<evidence type="ECO:0000256" key="1">
    <source>
        <dbReference type="ARBA" id="ARBA00004141"/>
    </source>
</evidence>
<dbReference type="AlphaFoldDB" id="A0A0U1DJZ3"/>
<name>A0A0U1DJZ3_9MYCO</name>
<evidence type="ECO:0000256" key="3">
    <source>
        <dbReference type="ARBA" id="ARBA00022989"/>
    </source>
</evidence>
<feature type="transmembrane region" description="Helical" evidence="5">
    <location>
        <begin position="56"/>
        <end position="74"/>
    </location>
</feature>
<sequence length="145" mass="16136">MTAITKTPDMRTRAQMTTYWVATALLVAELTLGGIWDVLRVPLVRNVVTHLGYPTYFLVLLGTWKLLGAAALVVPRLPLVKEWAYAGIFFVYSGAIVSHLTTGKDVQEVPICSIMLVLTVASWALRPAVRTLHKREHDRHISVAE</sequence>